<dbReference type="AlphaFoldDB" id="U5QN06"/>
<evidence type="ECO:0000256" key="2">
    <source>
        <dbReference type="ARBA" id="ARBA00005070"/>
    </source>
</evidence>
<dbReference type="Gene3D" id="3.90.1070.10">
    <property type="match status" value="1"/>
</dbReference>
<dbReference type="GO" id="GO:0005986">
    <property type="term" value="P:sucrose biosynthetic process"/>
    <property type="evidence" value="ECO:0007669"/>
    <property type="project" value="UniProtKB-UniPathway"/>
</dbReference>
<dbReference type="PANTHER" id="PTHR46521">
    <property type="entry name" value="SUCROSE-PHOSPHATASE 2-RELATED"/>
    <property type="match status" value="1"/>
</dbReference>
<dbReference type="RefSeq" id="WP_023175693.1">
    <property type="nucleotide sequence ID" value="NC_022600.1"/>
</dbReference>
<dbReference type="STRING" id="1183438.GKIL_4106"/>
<evidence type="ECO:0000256" key="6">
    <source>
        <dbReference type="ARBA" id="ARBA00048036"/>
    </source>
</evidence>
<reference evidence="8 9" key="1">
    <citation type="journal article" date="2013" name="PLoS ONE">
        <title>Cultivation and Complete Genome Sequencing of Gloeobacter kilaueensis sp. nov., from a Lava Cave in Kilauea Caldera, Hawai'i.</title>
        <authorList>
            <person name="Saw J.H."/>
            <person name="Schatz M."/>
            <person name="Brown M.V."/>
            <person name="Kunkel D.D."/>
            <person name="Foster J.S."/>
            <person name="Shick H."/>
            <person name="Christensen S."/>
            <person name="Hou S."/>
            <person name="Wan X."/>
            <person name="Donachie S.P."/>
        </authorList>
    </citation>
    <scope>NUCLEOTIDE SEQUENCE [LARGE SCALE GENOMIC DNA]</scope>
    <source>
        <strain evidence="9">JS</strain>
    </source>
</reference>
<dbReference type="HOGENOM" id="CLU_030534_0_0_3"/>
<comment type="similarity">
    <text evidence="3">Belongs to the sucrose phosphatase family.</text>
</comment>
<dbReference type="Pfam" id="PF05116">
    <property type="entry name" value="S6PP"/>
    <property type="match status" value="1"/>
</dbReference>
<evidence type="ECO:0000313" key="9">
    <source>
        <dbReference type="Proteomes" id="UP000017396"/>
    </source>
</evidence>
<comment type="cofactor">
    <cofactor evidence="1">
        <name>Mg(2+)</name>
        <dbReference type="ChEBI" id="CHEBI:18420"/>
    </cofactor>
</comment>
<dbReference type="GO" id="GO:0050307">
    <property type="term" value="F:sucrose-phosphate phosphatase activity"/>
    <property type="evidence" value="ECO:0007669"/>
    <property type="project" value="UniProtKB-EC"/>
</dbReference>
<dbReference type="KEGG" id="glj:GKIL_4106"/>
<evidence type="ECO:0000256" key="5">
    <source>
        <dbReference type="ARBA" id="ARBA00022801"/>
    </source>
</evidence>
<organism evidence="8 9">
    <name type="scientific">Gloeobacter kilaueensis (strain ATCC BAA-2537 / CCAP 1431/1 / ULC 316 / JS1)</name>
    <dbReference type="NCBI Taxonomy" id="1183438"/>
    <lineage>
        <taxon>Bacteria</taxon>
        <taxon>Bacillati</taxon>
        <taxon>Cyanobacteriota</taxon>
        <taxon>Cyanophyceae</taxon>
        <taxon>Gloeobacterales</taxon>
        <taxon>Gloeobacteraceae</taxon>
        <taxon>Gloeobacter</taxon>
    </lineage>
</organism>
<dbReference type="UniPathway" id="UPA00371">
    <property type="reaction ID" value="UER00546"/>
</dbReference>
<keyword evidence="9" id="KW-1185">Reference proteome</keyword>
<comment type="catalytic activity">
    <reaction evidence="6">
        <text>sucrose 6(F)-phosphate + H2O = sucrose + phosphate</text>
        <dbReference type="Rhea" id="RHEA:19289"/>
        <dbReference type="ChEBI" id="CHEBI:15377"/>
        <dbReference type="ChEBI" id="CHEBI:17992"/>
        <dbReference type="ChEBI" id="CHEBI:43474"/>
        <dbReference type="ChEBI" id="CHEBI:57723"/>
        <dbReference type="EC" id="3.1.3.24"/>
    </reaction>
</comment>
<name>U5QN06_GLOK1</name>
<evidence type="ECO:0000256" key="4">
    <source>
        <dbReference type="ARBA" id="ARBA00013112"/>
    </source>
</evidence>
<dbReference type="InterPro" id="IPR023214">
    <property type="entry name" value="HAD_sf"/>
</dbReference>
<dbReference type="PANTHER" id="PTHR46521:SF4">
    <property type="entry name" value="SUCROSE-PHOSPHATASE 2-RELATED"/>
    <property type="match status" value="1"/>
</dbReference>
<dbReference type="eggNOG" id="COG0561">
    <property type="taxonomic scope" value="Bacteria"/>
</dbReference>
<keyword evidence="5" id="KW-0378">Hydrolase</keyword>
<dbReference type="CDD" id="cd02605">
    <property type="entry name" value="HAD_SPP"/>
    <property type="match status" value="1"/>
</dbReference>
<dbReference type="EMBL" id="CP003587">
    <property type="protein sequence ID" value="AGY60352.1"/>
    <property type="molecule type" value="Genomic_DNA"/>
</dbReference>
<evidence type="ECO:0000256" key="1">
    <source>
        <dbReference type="ARBA" id="ARBA00001946"/>
    </source>
</evidence>
<dbReference type="SFLD" id="SFLDG01141">
    <property type="entry name" value="C2.B.1:_Sucrose_Phosphatase_Li"/>
    <property type="match status" value="1"/>
</dbReference>
<dbReference type="InterPro" id="IPR012847">
    <property type="entry name" value="Sucrose_phosphatase_pln/cyn"/>
</dbReference>
<gene>
    <name evidence="8" type="ORF">GKIL_4106</name>
</gene>
<dbReference type="NCBIfam" id="TIGR01485">
    <property type="entry name" value="SPP_plant-cyano"/>
    <property type="match status" value="1"/>
</dbReference>
<dbReference type="Proteomes" id="UP000017396">
    <property type="component" value="Chromosome"/>
</dbReference>
<dbReference type="SFLD" id="SFLDG01140">
    <property type="entry name" value="C2.B:_Phosphomannomutase_and_P"/>
    <property type="match status" value="1"/>
</dbReference>
<dbReference type="Gene3D" id="3.40.50.1000">
    <property type="entry name" value="HAD superfamily/HAD-like"/>
    <property type="match status" value="1"/>
</dbReference>
<comment type="pathway">
    <text evidence="2">Glycan biosynthesis; sucrose biosynthesis; sucrose from D-fructose 6-phosphate and UDP-alpha-D-glucose: step 2/2.</text>
</comment>
<accession>U5QN06</accession>
<sequence length="251" mass="27248">MATGKWLIVTDLDDTLVGPCPEDREALRQLNRHLQPPEIVLVYATGRSPASAQALIAEAGLLAPAALISGVGTAISYEQSPEQADQDWWQRLKVNWDMALIDKIALGHADSLIPQPAGEQNPFKRSFFLAPEQAKTVISTLRAQLAAAGIEAQIVYSSDRDLDILPIGAGKGQAVRHLQERWGFTASTTVVCGDSGNDQGLFETGSLGIAVGNARAELVRWLDINEHLPIYRARQRCAAGLLEGLQHWQVL</sequence>
<dbReference type="EC" id="3.1.3.24" evidence="4"/>
<dbReference type="NCBIfam" id="TIGR01482">
    <property type="entry name" value="SPP-subfamily"/>
    <property type="match status" value="1"/>
</dbReference>
<feature type="domain" description="Sucrose phosphatase-like" evidence="7">
    <location>
        <begin position="6"/>
        <end position="249"/>
    </location>
</feature>
<dbReference type="InterPro" id="IPR006380">
    <property type="entry name" value="SPP-like_dom"/>
</dbReference>
<evidence type="ECO:0000313" key="8">
    <source>
        <dbReference type="EMBL" id="AGY60352.1"/>
    </source>
</evidence>
<evidence type="ECO:0000259" key="7">
    <source>
        <dbReference type="Pfam" id="PF05116"/>
    </source>
</evidence>
<dbReference type="SUPFAM" id="SSF56784">
    <property type="entry name" value="HAD-like"/>
    <property type="match status" value="1"/>
</dbReference>
<dbReference type="OrthoDB" id="7847955at2"/>
<dbReference type="InterPro" id="IPR036412">
    <property type="entry name" value="HAD-like_sf"/>
</dbReference>
<dbReference type="InterPro" id="IPR051518">
    <property type="entry name" value="Sucrose_Phosphatase"/>
</dbReference>
<dbReference type="GO" id="GO:0000287">
    <property type="term" value="F:magnesium ion binding"/>
    <property type="evidence" value="ECO:0007669"/>
    <property type="project" value="InterPro"/>
</dbReference>
<proteinExistence type="inferred from homology"/>
<protein>
    <recommendedName>
        <fullName evidence="4">sucrose-phosphate phosphatase</fullName>
        <ecNumber evidence="4">3.1.3.24</ecNumber>
    </recommendedName>
</protein>
<dbReference type="SFLD" id="SFLDS00003">
    <property type="entry name" value="Haloacid_Dehalogenase"/>
    <property type="match status" value="1"/>
</dbReference>
<dbReference type="InterPro" id="IPR006379">
    <property type="entry name" value="HAD-SF_hydro_IIB"/>
</dbReference>
<evidence type="ECO:0000256" key="3">
    <source>
        <dbReference type="ARBA" id="ARBA00007211"/>
    </source>
</evidence>
<dbReference type="NCBIfam" id="TIGR01484">
    <property type="entry name" value="HAD-SF-IIB"/>
    <property type="match status" value="1"/>
</dbReference>